<keyword evidence="3" id="KW-1185">Reference proteome</keyword>
<reference evidence="2" key="1">
    <citation type="journal article" date="2023" name="Science">
        <title>Genome structures resolve the early diversification of teleost fishes.</title>
        <authorList>
            <person name="Parey E."/>
            <person name="Louis A."/>
            <person name="Montfort J."/>
            <person name="Bouchez O."/>
            <person name="Roques C."/>
            <person name="Iampietro C."/>
            <person name="Lluch J."/>
            <person name="Castinel A."/>
            <person name="Donnadieu C."/>
            <person name="Desvignes T."/>
            <person name="Floi Bucao C."/>
            <person name="Jouanno E."/>
            <person name="Wen M."/>
            <person name="Mejri S."/>
            <person name="Dirks R."/>
            <person name="Jansen H."/>
            <person name="Henkel C."/>
            <person name="Chen W.J."/>
            <person name="Zahm M."/>
            <person name="Cabau C."/>
            <person name="Klopp C."/>
            <person name="Thompson A.W."/>
            <person name="Robinson-Rechavi M."/>
            <person name="Braasch I."/>
            <person name="Lecointre G."/>
            <person name="Bobe J."/>
            <person name="Postlethwait J.H."/>
            <person name="Berthelot C."/>
            <person name="Roest Crollius H."/>
            <person name="Guiguen Y."/>
        </authorList>
    </citation>
    <scope>NUCLEOTIDE SEQUENCE</scope>
    <source>
        <strain evidence="2">NC1722</strain>
    </source>
</reference>
<comment type="caution">
    <text evidence="2">The sequence shown here is derived from an EMBL/GenBank/DDBJ whole genome shotgun (WGS) entry which is preliminary data.</text>
</comment>
<gene>
    <name evidence="2" type="ORF">AAFF_G00201020</name>
</gene>
<sequence length="85" mass="9273">MVQVTLMTPAQWQPFTQKAERSTVHIAEHTQAILISRPRTSPPHRTAVLRPLVSRVGRGGVSRPRGPSNAYPHTLSGGAQPEVQS</sequence>
<evidence type="ECO:0000313" key="2">
    <source>
        <dbReference type="EMBL" id="KAJ8384569.1"/>
    </source>
</evidence>
<dbReference type="EMBL" id="JAINUG010000269">
    <property type="protein sequence ID" value="KAJ8384569.1"/>
    <property type="molecule type" value="Genomic_DNA"/>
</dbReference>
<dbReference type="AlphaFoldDB" id="A0AAD7W6F3"/>
<feature type="compositionally biased region" description="Low complexity" evidence="1">
    <location>
        <begin position="55"/>
        <end position="68"/>
    </location>
</feature>
<protein>
    <submittedName>
        <fullName evidence="2">Uncharacterized protein</fullName>
    </submittedName>
</protein>
<feature type="region of interest" description="Disordered" evidence="1">
    <location>
        <begin position="55"/>
        <end position="85"/>
    </location>
</feature>
<dbReference type="Proteomes" id="UP001221898">
    <property type="component" value="Unassembled WGS sequence"/>
</dbReference>
<proteinExistence type="predicted"/>
<name>A0AAD7W6F3_9TELE</name>
<accession>A0AAD7W6F3</accession>
<evidence type="ECO:0000256" key="1">
    <source>
        <dbReference type="SAM" id="MobiDB-lite"/>
    </source>
</evidence>
<evidence type="ECO:0000313" key="3">
    <source>
        <dbReference type="Proteomes" id="UP001221898"/>
    </source>
</evidence>
<organism evidence="2 3">
    <name type="scientific">Aldrovandia affinis</name>
    <dbReference type="NCBI Taxonomy" id="143900"/>
    <lineage>
        <taxon>Eukaryota</taxon>
        <taxon>Metazoa</taxon>
        <taxon>Chordata</taxon>
        <taxon>Craniata</taxon>
        <taxon>Vertebrata</taxon>
        <taxon>Euteleostomi</taxon>
        <taxon>Actinopterygii</taxon>
        <taxon>Neopterygii</taxon>
        <taxon>Teleostei</taxon>
        <taxon>Notacanthiformes</taxon>
        <taxon>Halosauridae</taxon>
        <taxon>Aldrovandia</taxon>
    </lineage>
</organism>